<feature type="domain" description="Activator of Hsp90 ATPase homologue 1/2-like C-terminal" evidence="2">
    <location>
        <begin position="15"/>
        <end position="150"/>
    </location>
</feature>
<keyword evidence="4" id="KW-1185">Reference proteome</keyword>
<reference evidence="3 4" key="1">
    <citation type="journal article" date="2018" name="Int. J. Syst. Evol. Microbiol.">
        <title>Pseudooceanicola lipolyticus sp. nov., a marine alphaproteobacterium, reclassification of Oceanicola flagellatus as Pseudooceanicola flagellatus comb. nov. and emended description of the genus Pseudooceanicola.</title>
        <authorList>
            <person name="Huang M.-M."/>
            <person name="Guo L.-L."/>
            <person name="Wu Y.-H."/>
            <person name="Lai Q.-L."/>
            <person name="Shao Z.-Z."/>
            <person name="Wang C.-S."/>
            <person name="Wu M."/>
            <person name="Xu X.-W."/>
        </authorList>
    </citation>
    <scope>NUCLEOTIDE SEQUENCE [LARGE SCALE GENOMIC DNA]</scope>
    <source>
        <strain evidence="3 4">157</strain>
    </source>
</reference>
<proteinExistence type="inferred from homology"/>
<evidence type="ECO:0000313" key="4">
    <source>
        <dbReference type="Proteomes" id="UP000231553"/>
    </source>
</evidence>
<accession>A0A2M8IW96</accession>
<gene>
    <name evidence="3" type="ORF">CVM52_20470</name>
</gene>
<dbReference type="RefSeq" id="WP_100164273.1">
    <property type="nucleotide sequence ID" value="NZ_PGTB01000140.1"/>
</dbReference>
<evidence type="ECO:0000256" key="1">
    <source>
        <dbReference type="ARBA" id="ARBA00006817"/>
    </source>
</evidence>
<dbReference type="AlphaFoldDB" id="A0A2M8IW96"/>
<evidence type="ECO:0000313" key="3">
    <source>
        <dbReference type="EMBL" id="PJE34792.1"/>
    </source>
</evidence>
<name>A0A2M8IW96_9RHOB</name>
<sequence length="155" mass="17354">MNPDLDLELTRIIQARPATLWRCWTEPELLKHWFCPAPWRVKEATLDPRPGGIFHCVMQGPDGTVMDEGAGCFLAVDPERSLSFTDAMGPGHRPRGKGFMTAFISFEPVEAGTRYHALAKHASPEDRKSHEEMGFFDGWGTAAEQLEQLAKSLEN</sequence>
<dbReference type="Gene3D" id="3.30.530.20">
    <property type="match status" value="1"/>
</dbReference>
<dbReference type="OrthoDB" id="9805228at2"/>
<dbReference type="EMBL" id="PGTB01000140">
    <property type="protein sequence ID" value="PJE34792.1"/>
    <property type="molecule type" value="Genomic_DNA"/>
</dbReference>
<evidence type="ECO:0000259" key="2">
    <source>
        <dbReference type="Pfam" id="PF08327"/>
    </source>
</evidence>
<organism evidence="3 4">
    <name type="scientific">Pseudooceanicola lipolyticus</name>
    <dbReference type="NCBI Taxonomy" id="2029104"/>
    <lineage>
        <taxon>Bacteria</taxon>
        <taxon>Pseudomonadati</taxon>
        <taxon>Pseudomonadota</taxon>
        <taxon>Alphaproteobacteria</taxon>
        <taxon>Rhodobacterales</taxon>
        <taxon>Paracoccaceae</taxon>
        <taxon>Pseudooceanicola</taxon>
    </lineage>
</organism>
<dbReference type="SUPFAM" id="SSF55961">
    <property type="entry name" value="Bet v1-like"/>
    <property type="match status" value="1"/>
</dbReference>
<dbReference type="InterPro" id="IPR013538">
    <property type="entry name" value="ASHA1/2-like_C"/>
</dbReference>
<dbReference type="Proteomes" id="UP000231553">
    <property type="component" value="Unassembled WGS sequence"/>
</dbReference>
<dbReference type="Pfam" id="PF08327">
    <property type="entry name" value="AHSA1"/>
    <property type="match status" value="1"/>
</dbReference>
<protein>
    <submittedName>
        <fullName evidence="3">Polyketide cyclase</fullName>
    </submittedName>
</protein>
<comment type="caution">
    <text evidence="3">The sequence shown here is derived from an EMBL/GenBank/DDBJ whole genome shotgun (WGS) entry which is preliminary data.</text>
</comment>
<comment type="similarity">
    <text evidence="1">Belongs to the AHA1 family.</text>
</comment>
<dbReference type="CDD" id="cd08896">
    <property type="entry name" value="SRPBCC_CalC_Aha1-like_3"/>
    <property type="match status" value="1"/>
</dbReference>
<dbReference type="InterPro" id="IPR023393">
    <property type="entry name" value="START-like_dom_sf"/>
</dbReference>